<reference evidence="2 3" key="1">
    <citation type="journal article" date="2019" name="Commun. Biol.">
        <title>The bagworm genome reveals a unique fibroin gene that provides high tensile strength.</title>
        <authorList>
            <person name="Kono N."/>
            <person name="Nakamura H."/>
            <person name="Ohtoshi R."/>
            <person name="Tomita M."/>
            <person name="Numata K."/>
            <person name="Arakawa K."/>
        </authorList>
    </citation>
    <scope>NUCLEOTIDE SEQUENCE [LARGE SCALE GENOMIC DNA]</scope>
</reference>
<feature type="compositionally biased region" description="Basic and acidic residues" evidence="1">
    <location>
        <begin position="1"/>
        <end position="21"/>
    </location>
</feature>
<comment type="caution">
    <text evidence="2">The sequence shown here is derived from an EMBL/GenBank/DDBJ whole genome shotgun (WGS) entry which is preliminary data.</text>
</comment>
<organism evidence="2 3">
    <name type="scientific">Eumeta variegata</name>
    <name type="common">Bagworm moth</name>
    <name type="synonym">Eumeta japonica</name>
    <dbReference type="NCBI Taxonomy" id="151549"/>
    <lineage>
        <taxon>Eukaryota</taxon>
        <taxon>Metazoa</taxon>
        <taxon>Ecdysozoa</taxon>
        <taxon>Arthropoda</taxon>
        <taxon>Hexapoda</taxon>
        <taxon>Insecta</taxon>
        <taxon>Pterygota</taxon>
        <taxon>Neoptera</taxon>
        <taxon>Endopterygota</taxon>
        <taxon>Lepidoptera</taxon>
        <taxon>Glossata</taxon>
        <taxon>Ditrysia</taxon>
        <taxon>Tineoidea</taxon>
        <taxon>Psychidae</taxon>
        <taxon>Oiketicinae</taxon>
        <taxon>Eumeta</taxon>
    </lineage>
</organism>
<name>A0A4C1YMG9_EUMVA</name>
<keyword evidence="3" id="KW-1185">Reference proteome</keyword>
<feature type="region of interest" description="Disordered" evidence="1">
    <location>
        <begin position="1"/>
        <end position="29"/>
    </location>
</feature>
<protein>
    <submittedName>
        <fullName evidence="2">Uncharacterized protein</fullName>
    </submittedName>
</protein>
<accession>A0A4C1YMG9</accession>
<evidence type="ECO:0000313" key="2">
    <source>
        <dbReference type="EMBL" id="GBP76283.1"/>
    </source>
</evidence>
<dbReference type="EMBL" id="BGZK01001284">
    <property type="protein sequence ID" value="GBP76283.1"/>
    <property type="molecule type" value="Genomic_DNA"/>
</dbReference>
<dbReference type="AlphaFoldDB" id="A0A4C1YMG9"/>
<evidence type="ECO:0000256" key="1">
    <source>
        <dbReference type="SAM" id="MobiDB-lite"/>
    </source>
</evidence>
<gene>
    <name evidence="2" type="ORF">EVAR_54970_1</name>
</gene>
<dbReference type="Proteomes" id="UP000299102">
    <property type="component" value="Unassembled WGS sequence"/>
</dbReference>
<evidence type="ECO:0000313" key="3">
    <source>
        <dbReference type="Proteomes" id="UP000299102"/>
    </source>
</evidence>
<sequence length="920" mass="102509">MLKVSLRDKSETRRPVNDRINRRSTQNKRNTSLVKLITAGEEMSSTRPGRGCEPSLVAGIIYYELLPPAQNHQFGALLPTSDETLARSREKTLEFINRKGENSIITSSKYIKRGAGARVTVNSNFHVNRAARGRSPRRRRGINLSGGLSSSSHHAFQHVISNIKDLIRRLRLLAESPLEFLNPIKDLASGLLGPATCFAAAGIDRDFFVNFVTSTFVMIIISNDDFTDETTNRHYGFKKDIAEVAAIRINVYCYVYVCGTPAADNSTRMHRAVARASLTISQSHKLLWKVTVLCLFRVYRVRVIRYPNVCPATVVPVGNPRQLCSNSGYDYFWLSPPPVYLRDKSKWSAVSADGNRLHASNLMDSIKMTVSSIQDYRNFTKLLINGKILSHTWTDEVKNDPINQGFPIYSVHRLHGRDGRPLSLHQTATRGLSRPIKKEDQDSAIDAKNTGMQLLTAMLSHDVLSARSLIGLKSALAQGSPTANLHVRCMAVTTQQTIGDALELQNSQNIPDGLTKSGLLGNHLQLITSKITLLWETKLRELLPQGKDWGRTLSGYSHPSGYFVLIGIIIMSEAPGHAQPRYVKCPVPHWTKECNRTKEAGDEPSCCNCGQKHTPNYGGCPRRADPTKQLTDTIARDTIWRECPKPSRIPRSAGTAASAFGKDSSTIMAIFQVVRNAEVSNLTAKFRKATHGIDRLKIILGTIEIEILAGDLYFNIITPLTPIYYPNNDNHRLDILDIALMRAPPVSLFGSLTRTHEVSAALEEIDTPILNSIPNIVSTDNIDNAIGALTDHIRTVVENTSRTVPAKSDRRELPRDKKSLEGEILYRVSLPPKDDLDPITRDETGQYLLVNETYQSWGTSWLYALSTTSAYVNDIPRTSTGVQLAWFADDLALYLKSNTIGNIILRLQKAIDELTQWLRL</sequence>
<proteinExistence type="predicted"/>